<comment type="subcellular location">
    <subcellularLocation>
        <location evidence="1">Membrane</location>
        <topology evidence="1">Multi-pass membrane protein</topology>
    </subcellularLocation>
</comment>
<evidence type="ECO:0000256" key="1">
    <source>
        <dbReference type="ARBA" id="ARBA00004141"/>
    </source>
</evidence>
<feature type="transmembrane region" description="Helical" evidence="5">
    <location>
        <begin position="119"/>
        <end position="140"/>
    </location>
</feature>
<evidence type="ECO:0000256" key="5">
    <source>
        <dbReference type="SAM" id="Phobius"/>
    </source>
</evidence>
<dbReference type="GO" id="GO:0016020">
    <property type="term" value="C:membrane"/>
    <property type="evidence" value="ECO:0007669"/>
    <property type="project" value="UniProtKB-SubCell"/>
</dbReference>
<dbReference type="InterPro" id="IPR052962">
    <property type="entry name" value="AA_Transporter_AGT"/>
</dbReference>
<evidence type="ECO:0000256" key="2">
    <source>
        <dbReference type="ARBA" id="ARBA00022692"/>
    </source>
</evidence>
<keyword evidence="2 5" id="KW-0812">Transmembrane</keyword>
<evidence type="ECO:0000313" key="7">
    <source>
        <dbReference type="Proteomes" id="UP000007485"/>
    </source>
</evidence>
<dbReference type="AlphaFoldDB" id="F0QXB6"/>
<proteinExistence type="predicted"/>
<feature type="transmembrane region" description="Helical" evidence="5">
    <location>
        <begin position="559"/>
        <end position="579"/>
    </location>
</feature>
<evidence type="ECO:0000313" key="6">
    <source>
        <dbReference type="EMBL" id="ADY01155.1"/>
    </source>
</evidence>
<reference evidence="6 7" key="1">
    <citation type="journal article" date="2011" name="J. Bacteriol.">
        <title>Complete genome sequence of 'Vulcanisaeta moutnovskia' strain 768-28, a novel member of the hyperthermophilic crenarchaeal genus vulcanisaeta.</title>
        <authorList>
            <person name="Gumerov V.M."/>
            <person name="Mardanov A.V."/>
            <person name="Beletsky A.V."/>
            <person name="Prokofeva M.I."/>
            <person name="Bonch-Osmolovskaya E.A."/>
            <person name="Ravin N.V."/>
            <person name="Skryabin K.G."/>
        </authorList>
    </citation>
    <scope>NUCLEOTIDE SEQUENCE [LARGE SCALE GENOMIC DNA]</scope>
    <source>
        <strain evidence="6 7">768-28</strain>
    </source>
</reference>
<dbReference type="PANTHER" id="PTHR47547">
    <property type="match status" value="1"/>
</dbReference>
<sequence length="626" mass="69094">MLSEYNDIFIFIKGIKLLFSRVNRDIMGSSQSQVRLRRALTMTDYFMLSFTGMVGSGWLFAALGASGAMGPASLLSWVIAGIFFIFMIFPFAELGGLFPFSGSLARYNHYSHGTISNYLLAWAYTLGAITTVSVEAVAIIEYASYYVPQFWNSTLGVLTPLGLVVAAALILLFFAIQLIGVNIFGWFNRVVTAWKILIPGLTIILLIALYFHPNYVIGKLPGGFAPYGYSAVFAGMITTGIVWAYEGFRQGLEYAGEGKNPQRDVPLGSILALIAAIILYILLEVAFIGAVNWQAAGVKIGDWQALASSSWQAHPFASEAMATGIPILMGLAVLLLIDAAVSPAGTLAVYVGTSGRNVYGMSRVGYIPEFFSRIHRKFQTPWVALTVATVIGIAFMAPFPTWYAIMSYSTVMTVYGYLQVGITNHALRKIAPDLRRPFNPPAWYIFYPLSFIVASLLIYWSGWSYVNAIIAGVVLGFPLLLLGPYRSEIKLTRAASVVFAVVYWTVSSLLIAGWYLNWFASLGMIGSFVAYWTLITLVQVISLLYLWFRSKHPDIRAAFWVPIYNVLLGIVSYIGSLGPLSTPLIPYPWDYVVAAILSLIVYFIAINLAYETKDLRQVREKGLPIE</sequence>
<feature type="transmembrane region" description="Helical" evidence="5">
    <location>
        <begin position="45"/>
        <end position="68"/>
    </location>
</feature>
<feature type="transmembrane region" description="Helical" evidence="5">
    <location>
        <begin position="497"/>
        <end position="516"/>
    </location>
</feature>
<keyword evidence="4 5" id="KW-0472">Membrane</keyword>
<feature type="transmembrane region" description="Helical" evidence="5">
    <location>
        <begin position="224"/>
        <end position="245"/>
    </location>
</feature>
<dbReference type="PANTHER" id="PTHR47547:SF1">
    <property type="entry name" value="ASPARTATE-PROTON SYMPORTER"/>
    <property type="match status" value="1"/>
</dbReference>
<feature type="transmembrane region" description="Helical" evidence="5">
    <location>
        <begin position="591"/>
        <end position="610"/>
    </location>
</feature>
<dbReference type="Pfam" id="PF13520">
    <property type="entry name" value="AA_permease_2"/>
    <property type="match status" value="1"/>
</dbReference>
<gene>
    <name evidence="6" type="ordered locus">VMUT_0945</name>
</gene>
<name>F0QXB6_VULM7</name>
<feature type="transmembrane region" description="Helical" evidence="5">
    <location>
        <begin position="442"/>
        <end position="460"/>
    </location>
</feature>
<feature type="transmembrane region" description="Helical" evidence="5">
    <location>
        <begin position="528"/>
        <end position="547"/>
    </location>
</feature>
<dbReference type="HOGENOM" id="CLU_007946_16_0_2"/>
<feature type="transmembrane region" description="Helical" evidence="5">
    <location>
        <begin position="265"/>
        <end position="283"/>
    </location>
</feature>
<feature type="transmembrane region" description="Helical" evidence="5">
    <location>
        <begin position="405"/>
        <end position="422"/>
    </location>
</feature>
<dbReference type="Gene3D" id="1.20.1740.10">
    <property type="entry name" value="Amino acid/polyamine transporter I"/>
    <property type="match status" value="1"/>
</dbReference>
<feature type="transmembrane region" description="Helical" evidence="5">
    <location>
        <begin position="325"/>
        <end position="351"/>
    </location>
</feature>
<dbReference type="KEGG" id="vmo:VMUT_0945"/>
<keyword evidence="7" id="KW-1185">Reference proteome</keyword>
<feature type="transmembrane region" description="Helical" evidence="5">
    <location>
        <begin position="74"/>
        <end position="98"/>
    </location>
</feature>
<feature type="transmembrane region" description="Helical" evidence="5">
    <location>
        <begin position="193"/>
        <end position="212"/>
    </location>
</feature>
<accession>F0QXB6</accession>
<dbReference type="Proteomes" id="UP000007485">
    <property type="component" value="Chromosome"/>
</dbReference>
<dbReference type="eggNOG" id="arCOG00009">
    <property type="taxonomic scope" value="Archaea"/>
</dbReference>
<dbReference type="GO" id="GO:0022857">
    <property type="term" value="F:transmembrane transporter activity"/>
    <property type="evidence" value="ECO:0007669"/>
    <property type="project" value="InterPro"/>
</dbReference>
<keyword evidence="3 5" id="KW-1133">Transmembrane helix</keyword>
<feature type="transmembrane region" description="Helical" evidence="5">
    <location>
        <begin position="466"/>
        <end position="485"/>
    </location>
</feature>
<dbReference type="STRING" id="985053.VMUT_0945"/>
<evidence type="ECO:0000256" key="4">
    <source>
        <dbReference type="ARBA" id="ARBA00023136"/>
    </source>
</evidence>
<organism evidence="6 7">
    <name type="scientific">Vulcanisaeta moutnovskia (strain 768-28)</name>
    <dbReference type="NCBI Taxonomy" id="985053"/>
    <lineage>
        <taxon>Archaea</taxon>
        <taxon>Thermoproteota</taxon>
        <taxon>Thermoprotei</taxon>
        <taxon>Thermoproteales</taxon>
        <taxon>Thermoproteaceae</taxon>
        <taxon>Vulcanisaeta</taxon>
    </lineage>
</organism>
<evidence type="ECO:0000256" key="3">
    <source>
        <dbReference type="ARBA" id="ARBA00022989"/>
    </source>
</evidence>
<protein>
    <submittedName>
        <fullName evidence="6">Amino acid transport protein related protein</fullName>
    </submittedName>
</protein>
<feature type="transmembrane region" description="Helical" evidence="5">
    <location>
        <begin position="382"/>
        <end position="399"/>
    </location>
</feature>
<feature type="transmembrane region" description="Helical" evidence="5">
    <location>
        <begin position="160"/>
        <end position="181"/>
    </location>
</feature>
<dbReference type="InterPro" id="IPR002293">
    <property type="entry name" value="AA/rel_permease1"/>
</dbReference>
<dbReference type="EMBL" id="CP002529">
    <property type="protein sequence ID" value="ADY01155.1"/>
    <property type="molecule type" value="Genomic_DNA"/>
</dbReference>